<feature type="region of interest" description="Disordered" evidence="1">
    <location>
        <begin position="70"/>
        <end position="115"/>
    </location>
</feature>
<gene>
    <name evidence="2" type="ORF">PCOR1329_LOCUS23379</name>
</gene>
<name>A0ABN9RSS3_9DINO</name>
<organism evidence="2 3">
    <name type="scientific">Prorocentrum cordatum</name>
    <dbReference type="NCBI Taxonomy" id="2364126"/>
    <lineage>
        <taxon>Eukaryota</taxon>
        <taxon>Sar</taxon>
        <taxon>Alveolata</taxon>
        <taxon>Dinophyceae</taxon>
        <taxon>Prorocentrales</taxon>
        <taxon>Prorocentraceae</taxon>
        <taxon>Prorocentrum</taxon>
    </lineage>
</organism>
<evidence type="ECO:0000313" key="3">
    <source>
        <dbReference type="Proteomes" id="UP001189429"/>
    </source>
</evidence>
<evidence type="ECO:0000313" key="2">
    <source>
        <dbReference type="EMBL" id="CAK0822323.1"/>
    </source>
</evidence>
<comment type="caution">
    <text evidence="2">The sequence shown here is derived from an EMBL/GenBank/DDBJ whole genome shotgun (WGS) entry which is preliminary data.</text>
</comment>
<sequence>MRATSPPAPLLPRRALLRLGAGRRAAGATARRALPRARAAASAGRVLALALLLLSSRRGTAAVIPRVSEAGCRRRRSAGRDNAGPPGRASLALASQGLLVGQAEPERQSASPDRA</sequence>
<keyword evidence="3" id="KW-1185">Reference proteome</keyword>
<reference evidence="2" key="1">
    <citation type="submission" date="2023-10" db="EMBL/GenBank/DDBJ databases">
        <authorList>
            <person name="Chen Y."/>
            <person name="Shah S."/>
            <person name="Dougan E. K."/>
            <person name="Thang M."/>
            <person name="Chan C."/>
        </authorList>
    </citation>
    <scope>NUCLEOTIDE SEQUENCE [LARGE SCALE GENOMIC DNA]</scope>
</reference>
<protein>
    <submittedName>
        <fullName evidence="2">Uncharacterized protein</fullName>
    </submittedName>
</protein>
<dbReference type="PROSITE" id="PS51318">
    <property type="entry name" value="TAT"/>
    <property type="match status" value="1"/>
</dbReference>
<proteinExistence type="predicted"/>
<dbReference type="EMBL" id="CAUYUJ010007903">
    <property type="protein sequence ID" value="CAK0822323.1"/>
    <property type="molecule type" value="Genomic_DNA"/>
</dbReference>
<accession>A0ABN9RSS3</accession>
<evidence type="ECO:0000256" key="1">
    <source>
        <dbReference type="SAM" id="MobiDB-lite"/>
    </source>
</evidence>
<dbReference type="InterPro" id="IPR006311">
    <property type="entry name" value="TAT_signal"/>
</dbReference>
<dbReference type="Proteomes" id="UP001189429">
    <property type="component" value="Unassembled WGS sequence"/>
</dbReference>